<dbReference type="RefSeq" id="NP_501585.1">
    <property type="nucleotide sequence ID" value="NM_069184.4"/>
</dbReference>
<dbReference type="UCSC" id="C01F6.2">
    <property type="organism name" value="c. elegans"/>
</dbReference>
<name>Q17560_CAEEL</name>
<dbReference type="STRING" id="6239.C01F6.2.1"/>
<dbReference type="InterPro" id="IPR014756">
    <property type="entry name" value="Ig_E-set"/>
</dbReference>
<dbReference type="OMA" id="ISEMFHF"/>
<reference evidence="5 6" key="1">
    <citation type="journal article" date="1998" name="Science">
        <title>Genome sequence of the nematode C. elegans: a platform for investigating biology.</title>
        <authorList>
            <consortium name="The C. elegans sequencing consortium"/>
            <person name="Sulson J.E."/>
            <person name="Waterston R."/>
        </authorList>
    </citation>
    <scope>NUCLEOTIDE SEQUENCE [LARGE SCALE GENOMIC DNA]</scope>
    <source>
        <strain evidence="5 6">Bristol N2</strain>
    </source>
</reference>
<dbReference type="GO" id="GO:0016301">
    <property type="term" value="F:kinase activity"/>
    <property type="evidence" value="ECO:0007669"/>
    <property type="project" value="UniProtKB-KW"/>
</dbReference>
<evidence type="ECO:0000256" key="1">
    <source>
        <dbReference type="ARBA" id="ARBA00025180"/>
    </source>
</evidence>
<dbReference type="Gene3D" id="2.60.40.10">
    <property type="entry name" value="Immunoglobulins"/>
    <property type="match status" value="1"/>
</dbReference>
<gene>
    <name evidence="5 7" type="primary">gldi-10</name>
    <name evidence="7" type="ORF">C01F6.2</name>
    <name evidence="5" type="ORF">CELE_C01F6.2</name>
</gene>
<keyword evidence="5" id="KW-0418">Kinase</keyword>
<evidence type="ECO:0000313" key="5">
    <source>
        <dbReference type="EMBL" id="CAA92435.2"/>
    </source>
</evidence>
<dbReference type="OrthoDB" id="5873279at2759"/>
<evidence type="ECO:0000313" key="7">
    <source>
        <dbReference type="WormBase" id="C01F6.2"/>
    </source>
</evidence>
<dbReference type="InterPro" id="IPR013783">
    <property type="entry name" value="Ig-like_fold"/>
</dbReference>
<dbReference type="AGR" id="WB:WBGene00007222"/>
<sequence length="487" mass="54125">MFGNEKSEESGSSGFGLAEVKKVFQWILGCTYAKKTFKTRISEMFHFADAPHIVVYERSEERPWYSMVGIIIAVLIVVMSLYYTLEAGYRSIRKLMLSMLQDPQQSTVSTPRCLSPTNMGSKKSSPQTPKTPDVIRQKVPMNEPVNCVFIRPVIPKTIPEGTVAVPNLNSEEDILLDRDHCIGEKGKKINGSLEKDKKVKESGKEKIKKETKKSPQTMTLDEVQFDASSNFNIRPTMAPSPNVHTDSTQPSNRKSTGSDDSNIANAPNSSHSECDQINERVLKQIAGCRNLDEDRTDAGACDAISPQDSGMDLHGISNDFFGKIQDIIQAQLGDSNILEATSDENLSEMSMVTESLMSSLAEIEPSFIETDVQEASETSSHCEPNLGAKQTVGNEQDADIVIDDSHLFAESENECSGSILVKGGQQKVLFRWTDEKPTTVDSVTLTGSFFGWNMNIPMKRNELKMFEVCIELPDGMHDYLINVYRFD</sequence>
<dbReference type="SMR" id="Q17560"/>
<accession>Q17560</accession>
<keyword evidence="6" id="KW-1185">Reference proteome</keyword>
<dbReference type="FunCoup" id="Q17560">
    <property type="interactions" value="1522"/>
</dbReference>
<dbReference type="PIR" id="T18804">
    <property type="entry name" value="T18804"/>
</dbReference>
<organism evidence="5 6">
    <name type="scientific">Caenorhabditis elegans</name>
    <dbReference type="NCBI Taxonomy" id="6239"/>
    <lineage>
        <taxon>Eukaryota</taxon>
        <taxon>Metazoa</taxon>
        <taxon>Ecdysozoa</taxon>
        <taxon>Nematoda</taxon>
        <taxon>Chromadorea</taxon>
        <taxon>Rhabditida</taxon>
        <taxon>Rhabditina</taxon>
        <taxon>Rhabditomorpha</taxon>
        <taxon>Rhabditoidea</taxon>
        <taxon>Rhabditidae</taxon>
        <taxon>Peloderinae</taxon>
        <taxon>Caenorhabditis</taxon>
    </lineage>
</organism>
<dbReference type="WormBase" id="C01F6.2">
    <property type="protein sequence ID" value="CE26968"/>
    <property type="gene ID" value="WBGene00007222"/>
    <property type="gene designation" value="gldi-10"/>
</dbReference>
<keyword evidence="3" id="KW-0472">Membrane</keyword>
<dbReference type="KEGG" id="cel:CELE_C01F6.2"/>
<dbReference type="PaxDb" id="6239-C01F6.2"/>
<evidence type="ECO:0000256" key="3">
    <source>
        <dbReference type="SAM" id="Phobius"/>
    </source>
</evidence>
<evidence type="ECO:0000313" key="6">
    <source>
        <dbReference type="Proteomes" id="UP000001940"/>
    </source>
</evidence>
<comment type="function">
    <text evidence="1">Non-catalytic subunit of AMP-activated protein kinase (AMPK), an energy sensor protein kinase that plays a key role in regulating cellular energy metabolism. In response to reduction of intracellular ATP levels, AMPK activates energy-producing pathways and inhibits energy-consuming processes: inhibits protein, carbohydrate and lipid biosynthesis, as well as cell growth and proliferation. AMPK acts via direct phosphorylation of metabolic enzymes, and by longer-term effects via phosphorylation of transcription regulators. Also acts as a regulator of cellular polarity by remodeling the actin cytoskeleton; probably by indirectly activating myosin. Beta non-catalytic subunit acts as a scaffold on which the AMPK complex assembles, via its C-terminus that bridges alpha (PRKAA1 or PRKAA2) and gamma subunits (PRKAG1, PRKAG2 or PRKAG3).</text>
</comment>
<dbReference type="CDD" id="cd02859">
    <property type="entry name" value="E_set_AMPKbeta_like_N"/>
    <property type="match status" value="1"/>
</dbReference>
<feature type="compositionally biased region" description="Polar residues" evidence="2">
    <location>
        <begin position="242"/>
        <end position="271"/>
    </location>
</feature>
<dbReference type="SUPFAM" id="SSF81296">
    <property type="entry name" value="E set domains"/>
    <property type="match status" value="1"/>
</dbReference>
<dbReference type="GeneID" id="177732"/>
<feature type="transmembrane region" description="Helical" evidence="3">
    <location>
        <begin position="64"/>
        <end position="85"/>
    </location>
</feature>
<dbReference type="Pfam" id="PF16561">
    <property type="entry name" value="AMPK1_CBM"/>
    <property type="match status" value="1"/>
</dbReference>
<dbReference type="InterPro" id="IPR032640">
    <property type="entry name" value="AMPK1_CBM"/>
</dbReference>
<dbReference type="eggNOG" id="ENOG502TH57">
    <property type="taxonomic scope" value="Eukaryota"/>
</dbReference>
<evidence type="ECO:0000259" key="4">
    <source>
        <dbReference type="Pfam" id="PF16561"/>
    </source>
</evidence>
<dbReference type="EMBL" id="BX284604">
    <property type="protein sequence ID" value="CAA92435.2"/>
    <property type="molecule type" value="Genomic_DNA"/>
</dbReference>
<dbReference type="AlphaFoldDB" id="Q17560"/>
<feature type="compositionally biased region" description="Basic and acidic residues" evidence="2">
    <location>
        <begin position="193"/>
        <end position="208"/>
    </location>
</feature>
<proteinExistence type="predicted"/>
<dbReference type="CTD" id="177732"/>
<feature type="region of interest" description="Disordered" evidence="2">
    <location>
        <begin position="193"/>
        <end position="275"/>
    </location>
</feature>
<feature type="domain" description="AMP-activated protein kinase glycogen-binding" evidence="4">
    <location>
        <begin position="429"/>
        <end position="480"/>
    </location>
</feature>
<protein>
    <submittedName>
        <fullName evidence="5">AMP-activated protein kinase glycogen-binding domain-containing protein</fullName>
    </submittedName>
</protein>
<keyword evidence="3" id="KW-0812">Transmembrane</keyword>
<dbReference type="HOGENOM" id="CLU_047170_0_0_1"/>
<dbReference type="InParanoid" id="Q17560"/>
<keyword evidence="5" id="KW-0808">Transferase</keyword>
<keyword evidence="3" id="KW-1133">Transmembrane helix</keyword>
<feature type="region of interest" description="Disordered" evidence="2">
    <location>
        <begin position="106"/>
        <end position="134"/>
    </location>
</feature>
<dbReference type="Proteomes" id="UP000001940">
    <property type="component" value="Chromosome IV"/>
</dbReference>
<evidence type="ECO:0000256" key="2">
    <source>
        <dbReference type="SAM" id="MobiDB-lite"/>
    </source>
</evidence>
<dbReference type="Bgee" id="WBGene00007222">
    <property type="expression patterns" value="Expressed in germ line (C elegans) and 2 other cell types or tissues"/>
</dbReference>
<feature type="compositionally biased region" description="Polar residues" evidence="2">
    <location>
        <begin position="106"/>
        <end position="130"/>
    </location>
</feature>